<evidence type="ECO:0000313" key="7">
    <source>
        <dbReference type="EMBL" id="WAR06843.1"/>
    </source>
</evidence>
<dbReference type="InterPro" id="IPR000157">
    <property type="entry name" value="TIR_dom"/>
</dbReference>
<keyword evidence="4" id="KW-1133">Transmembrane helix</keyword>
<evidence type="ECO:0000256" key="2">
    <source>
        <dbReference type="ARBA" id="ARBA00022692"/>
    </source>
</evidence>
<name>A0ABY7E9X6_MYAAR</name>
<evidence type="ECO:0000313" key="8">
    <source>
        <dbReference type="Proteomes" id="UP001164746"/>
    </source>
</evidence>
<evidence type="ECO:0000259" key="6">
    <source>
        <dbReference type="PROSITE" id="PS50104"/>
    </source>
</evidence>
<dbReference type="Gene3D" id="3.40.50.10140">
    <property type="entry name" value="Toll/interleukin-1 receptor homology (TIR) domain"/>
    <property type="match status" value="1"/>
</dbReference>
<dbReference type="SMART" id="SM00255">
    <property type="entry name" value="TIR"/>
    <property type="match status" value="1"/>
</dbReference>
<dbReference type="PANTHER" id="PTHR24365:SF541">
    <property type="entry name" value="PROTEIN TOLL-RELATED"/>
    <property type="match status" value="1"/>
</dbReference>
<accession>A0ABY7E9X6</accession>
<dbReference type="PROSITE" id="PS50104">
    <property type="entry name" value="TIR"/>
    <property type="match status" value="1"/>
</dbReference>
<comment type="subcellular location">
    <subcellularLocation>
        <location evidence="1">Membrane</location>
    </subcellularLocation>
</comment>
<keyword evidence="8" id="KW-1185">Reference proteome</keyword>
<proteinExistence type="predicted"/>
<gene>
    <name evidence="7" type="ORF">MAR_016801</name>
</gene>
<evidence type="ECO:0000256" key="3">
    <source>
        <dbReference type="ARBA" id="ARBA00022729"/>
    </source>
</evidence>
<dbReference type="PANTHER" id="PTHR24365">
    <property type="entry name" value="TOLL-LIKE RECEPTOR"/>
    <property type="match status" value="1"/>
</dbReference>
<evidence type="ECO:0000256" key="1">
    <source>
        <dbReference type="ARBA" id="ARBA00004370"/>
    </source>
</evidence>
<protein>
    <submittedName>
        <fullName evidence="7">TLR13-like protein</fullName>
    </submittedName>
</protein>
<feature type="domain" description="TIR" evidence="6">
    <location>
        <begin position="110"/>
        <end position="250"/>
    </location>
</feature>
<dbReference type="InterPro" id="IPR035897">
    <property type="entry name" value="Toll_tir_struct_dom_sf"/>
</dbReference>
<dbReference type="EMBL" id="CP111017">
    <property type="protein sequence ID" value="WAR06843.1"/>
    <property type="molecule type" value="Genomic_DNA"/>
</dbReference>
<sequence length="259" mass="29937">MQKMRTENGILWCIRAVFVIHSFQMSSSSLGNSAAFQIENPAILDYENRASDWHEARHLPFRPNEWFKIFTRNKTMGNRTDTKVSDMVYCQLCACYNASDGMHVDCSFRGISRAFNGISKDAVEVSYRAKMQPELEERLHYKLHIRERDFVLGETNSLNILNAVQQSKRTLLIISRHFLKNKWCNFEINMATIEGIKSERGVVILVFLEKIPAVFMPKDLAALLTQCPVVDWPQCEDVAEAFWTKLVNNIDDYNDISEN</sequence>
<keyword evidence="5" id="KW-0472">Membrane</keyword>
<dbReference type="Proteomes" id="UP001164746">
    <property type="component" value="Chromosome 6"/>
</dbReference>
<keyword evidence="3" id="KW-0732">Signal</keyword>
<dbReference type="Pfam" id="PF01582">
    <property type="entry name" value="TIR"/>
    <property type="match status" value="1"/>
</dbReference>
<evidence type="ECO:0000256" key="4">
    <source>
        <dbReference type="ARBA" id="ARBA00022989"/>
    </source>
</evidence>
<dbReference type="SUPFAM" id="SSF52200">
    <property type="entry name" value="Toll/Interleukin receptor TIR domain"/>
    <property type="match status" value="1"/>
</dbReference>
<organism evidence="7 8">
    <name type="scientific">Mya arenaria</name>
    <name type="common">Soft-shell clam</name>
    <dbReference type="NCBI Taxonomy" id="6604"/>
    <lineage>
        <taxon>Eukaryota</taxon>
        <taxon>Metazoa</taxon>
        <taxon>Spiralia</taxon>
        <taxon>Lophotrochozoa</taxon>
        <taxon>Mollusca</taxon>
        <taxon>Bivalvia</taxon>
        <taxon>Autobranchia</taxon>
        <taxon>Heteroconchia</taxon>
        <taxon>Euheterodonta</taxon>
        <taxon>Imparidentia</taxon>
        <taxon>Neoheterodontei</taxon>
        <taxon>Myida</taxon>
        <taxon>Myoidea</taxon>
        <taxon>Myidae</taxon>
        <taxon>Mya</taxon>
    </lineage>
</organism>
<evidence type="ECO:0000256" key="5">
    <source>
        <dbReference type="ARBA" id="ARBA00023136"/>
    </source>
</evidence>
<keyword evidence="2" id="KW-0812">Transmembrane</keyword>
<reference evidence="7" key="1">
    <citation type="submission" date="2022-11" db="EMBL/GenBank/DDBJ databases">
        <title>Centuries of genome instability and evolution in soft-shell clam transmissible cancer (bioRxiv).</title>
        <authorList>
            <person name="Hart S.F.M."/>
            <person name="Yonemitsu M.A."/>
            <person name="Giersch R.M."/>
            <person name="Beal B.F."/>
            <person name="Arriagada G."/>
            <person name="Davis B.W."/>
            <person name="Ostrander E.A."/>
            <person name="Goff S.P."/>
            <person name="Metzger M.J."/>
        </authorList>
    </citation>
    <scope>NUCLEOTIDE SEQUENCE</scope>
    <source>
        <strain evidence="7">MELC-2E11</strain>
        <tissue evidence="7">Siphon/mantle</tissue>
    </source>
</reference>